<evidence type="ECO:0000313" key="2">
    <source>
        <dbReference type="Proteomes" id="UP000001554"/>
    </source>
</evidence>
<organism evidence="2 3">
    <name type="scientific">Branchiostoma floridae</name>
    <name type="common">Florida lancelet</name>
    <name type="synonym">Amphioxus</name>
    <dbReference type="NCBI Taxonomy" id="7739"/>
    <lineage>
        <taxon>Eukaryota</taxon>
        <taxon>Metazoa</taxon>
        <taxon>Chordata</taxon>
        <taxon>Cephalochordata</taxon>
        <taxon>Leptocardii</taxon>
        <taxon>Amphioxiformes</taxon>
        <taxon>Branchiostomatidae</taxon>
        <taxon>Branchiostoma</taxon>
    </lineage>
</organism>
<reference evidence="3 4" key="2">
    <citation type="submission" date="2025-04" db="UniProtKB">
        <authorList>
            <consortium name="RefSeq"/>
        </authorList>
    </citation>
    <scope>IDENTIFICATION</scope>
    <source>
        <strain evidence="3 4">S238N-H82</strain>
        <tissue evidence="3 4">Testes</tissue>
    </source>
</reference>
<dbReference type="Proteomes" id="UP000001554">
    <property type="component" value="Chromosome 8"/>
</dbReference>
<dbReference type="OrthoDB" id="5970210at2759"/>
<accession>A0A9J7LK61</accession>
<dbReference type="InterPro" id="IPR041539">
    <property type="entry name" value="CxC5"/>
</dbReference>
<sequence>MSDKKKPRLSIAERAEGLRKRADEQKNVTNLVTTLQQVNPDNTSPKNAISILVAKFGYPAFEQALELERSVPMTMPDSMRESLLLKFATDCGLQNFQDIHCVVKSFPELIKVNSDPANVRVLVPPTDICLRGCTDLSGNPGKLTIHDPAKDVTYHSLAGTSTKKKVTLRCRKCNTNYGFAMYGDSVTGYRFYTEERFAVEASNCTYIDRRLYNFQLSLSLHAWVSFSAFSESYKDALTGVAEGLGRKTVSAAFFWGEVEMELRRLHLVDTFVFKTKSFEEALDIIEEHRQKSIYPHADADCTPDCKKRGCGRLYVADGIWKLVFTHCMMRTENVVAGIPLLGYPDVCTNELRPGHAFCEEHCHVMESLQIKTKLREFLASCGLSEKEATQAESGQLCEESLRKVKDKISALAKSHGDLGKAGSPPIKSQVGTDFVKDHPQAVSEASSSEVQGTEACNKDTGQHKSLNMLSRGHLVIVGGGGIISKFDPIYRCVFKMSLFAKFRMW</sequence>
<dbReference type="AlphaFoldDB" id="A0A9J7LK61"/>
<feature type="domain" description="CxC5 like cysteine cluster associated with KDZ" evidence="1">
    <location>
        <begin position="119"/>
        <end position="236"/>
    </location>
</feature>
<evidence type="ECO:0000259" key="1">
    <source>
        <dbReference type="Pfam" id="PF18718"/>
    </source>
</evidence>
<dbReference type="RefSeq" id="XP_035684337.1">
    <property type="nucleotide sequence ID" value="XM_035828444.1"/>
</dbReference>
<dbReference type="OMA" id="FIRNARC"/>
<dbReference type="GeneID" id="118421246"/>
<dbReference type="RefSeq" id="XP_035684338.1">
    <property type="nucleotide sequence ID" value="XM_035828445.1"/>
</dbReference>
<gene>
    <name evidence="3 4" type="primary">LOC118421246</name>
</gene>
<protein>
    <submittedName>
        <fullName evidence="3 4">Uncharacterized protein LOC118421246</fullName>
    </submittedName>
</protein>
<dbReference type="Pfam" id="PF18718">
    <property type="entry name" value="CxC5"/>
    <property type="match status" value="1"/>
</dbReference>
<evidence type="ECO:0000313" key="4">
    <source>
        <dbReference type="RefSeq" id="XP_035684338.1"/>
    </source>
</evidence>
<keyword evidence="2" id="KW-1185">Reference proteome</keyword>
<name>A0A9J7LK61_BRAFL</name>
<proteinExistence type="predicted"/>
<evidence type="ECO:0000313" key="3">
    <source>
        <dbReference type="RefSeq" id="XP_035684337.1"/>
    </source>
</evidence>
<dbReference type="KEGG" id="bfo:118421246"/>
<reference evidence="2" key="1">
    <citation type="journal article" date="2020" name="Nat. Ecol. Evol.">
        <title>Deeply conserved synteny resolves early events in vertebrate evolution.</title>
        <authorList>
            <person name="Simakov O."/>
            <person name="Marletaz F."/>
            <person name="Yue J.X."/>
            <person name="O'Connell B."/>
            <person name="Jenkins J."/>
            <person name="Brandt A."/>
            <person name="Calef R."/>
            <person name="Tung C.H."/>
            <person name="Huang T.K."/>
            <person name="Schmutz J."/>
            <person name="Satoh N."/>
            <person name="Yu J.K."/>
            <person name="Putnam N.H."/>
            <person name="Green R.E."/>
            <person name="Rokhsar D.S."/>
        </authorList>
    </citation>
    <scope>NUCLEOTIDE SEQUENCE [LARGE SCALE GENOMIC DNA]</scope>
    <source>
        <strain evidence="2">S238N-H82</strain>
    </source>
</reference>